<name>A0A4Y2NGK7_ARAVE</name>
<dbReference type="Proteomes" id="UP000499080">
    <property type="component" value="Unassembled WGS sequence"/>
</dbReference>
<evidence type="ECO:0000313" key="2">
    <source>
        <dbReference type="Proteomes" id="UP000499080"/>
    </source>
</evidence>
<evidence type="ECO:0000313" key="1">
    <source>
        <dbReference type="EMBL" id="GBN37700.1"/>
    </source>
</evidence>
<keyword evidence="2" id="KW-1185">Reference proteome</keyword>
<reference evidence="1 2" key="1">
    <citation type="journal article" date="2019" name="Sci. Rep.">
        <title>Orb-weaving spider Araneus ventricosus genome elucidates the spidroin gene catalogue.</title>
        <authorList>
            <person name="Kono N."/>
            <person name="Nakamura H."/>
            <person name="Ohtoshi R."/>
            <person name="Moran D.A.P."/>
            <person name="Shinohara A."/>
            <person name="Yoshida Y."/>
            <person name="Fujiwara M."/>
            <person name="Mori M."/>
            <person name="Tomita M."/>
            <person name="Arakawa K."/>
        </authorList>
    </citation>
    <scope>NUCLEOTIDE SEQUENCE [LARGE SCALE GENOMIC DNA]</scope>
</reference>
<proteinExistence type="predicted"/>
<sequence>MPSRDRHGGGKEAAEFQPVAQTIRRTCHSADRQLGWSANVGVVLAGQ</sequence>
<organism evidence="1 2">
    <name type="scientific">Araneus ventricosus</name>
    <name type="common">Orbweaver spider</name>
    <name type="synonym">Epeira ventricosa</name>
    <dbReference type="NCBI Taxonomy" id="182803"/>
    <lineage>
        <taxon>Eukaryota</taxon>
        <taxon>Metazoa</taxon>
        <taxon>Ecdysozoa</taxon>
        <taxon>Arthropoda</taxon>
        <taxon>Chelicerata</taxon>
        <taxon>Arachnida</taxon>
        <taxon>Araneae</taxon>
        <taxon>Araneomorphae</taxon>
        <taxon>Entelegynae</taxon>
        <taxon>Araneoidea</taxon>
        <taxon>Araneidae</taxon>
        <taxon>Araneus</taxon>
    </lineage>
</organism>
<accession>A0A4Y2NGK7</accession>
<dbReference type="AlphaFoldDB" id="A0A4Y2NGK7"/>
<gene>
    <name evidence="1" type="ORF">AVEN_130188_1</name>
</gene>
<feature type="non-terminal residue" evidence="1">
    <location>
        <position position="47"/>
    </location>
</feature>
<comment type="caution">
    <text evidence="1">The sequence shown here is derived from an EMBL/GenBank/DDBJ whole genome shotgun (WGS) entry which is preliminary data.</text>
</comment>
<dbReference type="EMBL" id="BGPR01009057">
    <property type="protein sequence ID" value="GBN37700.1"/>
    <property type="molecule type" value="Genomic_DNA"/>
</dbReference>
<protein>
    <submittedName>
        <fullName evidence="1">Uncharacterized protein</fullName>
    </submittedName>
</protein>